<comment type="caution">
    <text evidence="1">The sequence shown here is derived from an EMBL/GenBank/DDBJ whole genome shotgun (WGS) entry which is preliminary data.</text>
</comment>
<keyword evidence="2" id="KW-1185">Reference proteome</keyword>
<proteinExistence type="predicted"/>
<sequence length="104" mass="12481">MMHNQEEISTLYIMRKAKKDYFTRKFEKYRQDYSKTWNIISTELNGKNQVRQITKIEKKDLTVRTDPKKIADEINEYFANIEKQLAEMQMANSKQPPMTTTTPR</sequence>
<gene>
    <name evidence="1" type="ORF">QE152_g15981</name>
</gene>
<name>A0AAW1L6C6_POPJA</name>
<dbReference type="EMBL" id="JASPKY010000161">
    <property type="protein sequence ID" value="KAK9729311.1"/>
    <property type="molecule type" value="Genomic_DNA"/>
</dbReference>
<dbReference type="Proteomes" id="UP001458880">
    <property type="component" value="Unassembled WGS sequence"/>
</dbReference>
<reference evidence="1 2" key="1">
    <citation type="journal article" date="2024" name="BMC Genomics">
        <title>De novo assembly and annotation of Popillia japonica's genome with initial clues to its potential as an invasive pest.</title>
        <authorList>
            <person name="Cucini C."/>
            <person name="Boschi S."/>
            <person name="Funari R."/>
            <person name="Cardaioli E."/>
            <person name="Iannotti N."/>
            <person name="Marturano G."/>
            <person name="Paoli F."/>
            <person name="Bruttini M."/>
            <person name="Carapelli A."/>
            <person name="Frati F."/>
            <person name="Nardi F."/>
        </authorList>
    </citation>
    <scope>NUCLEOTIDE SEQUENCE [LARGE SCALE GENOMIC DNA]</scope>
    <source>
        <strain evidence="1">DMR45628</strain>
    </source>
</reference>
<protein>
    <submittedName>
        <fullName evidence="1">Uncharacterized protein</fullName>
    </submittedName>
</protein>
<evidence type="ECO:0000313" key="2">
    <source>
        <dbReference type="Proteomes" id="UP001458880"/>
    </source>
</evidence>
<organism evidence="1 2">
    <name type="scientific">Popillia japonica</name>
    <name type="common">Japanese beetle</name>
    <dbReference type="NCBI Taxonomy" id="7064"/>
    <lineage>
        <taxon>Eukaryota</taxon>
        <taxon>Metazoa</taxon>
        <taxon>Ecdysozoa</taxon>
        <taxon>Arthropoda</taxon>
        <taxon>Hexapoda</taxon>
        <taxon>Insecta</taxon>
        <taxon>Pterygota</taxon>
        <taxon>Neoptera</taxon>
        <taxon>Endopterygota</taxon>
        <taxon>Coleoptera</taxon>
        <taxon>Polyphaga</taxon>
        <taxon>Scarabaeiformia</taxon>
        <taxon>Scarabaeidae</taxon>
        <taxon>Rutelinae</taxon>
        <taxon>Popillia</taxon>
    </lineage>
</organism>
<dbReference type="AlphaFoldDB" id="A0AAW1L6C6"/>
<accession>A0AAW1L6C6</accession>
<evidence type="ECO:0000313" key="1">
    <source>
        <dbReference type="EMBL" id="KAK9729311.1"/>
    </source>
</evidence>